<keyword evidence="1" id="KW-0805">Transcription regulation</keyword>
<dbReference type="InterPro" id="IPR036388">
    <property type="entry name" value="WH-like_DNA-bd_sf"/>
</dbReference>
<dbReference type="GO" id="GO:0003700">
    <property type="term" value="F:DNA-binding transcription factor activity"/>
    <property type="evidence" value="ECO:0007669"/>
    <property type="project" value="InterPro"/>
</dbReference>
<dbReference type="SUPFAM" id="SSF46785">
    <property type="entry name" value="Winged helix' DNA-binding domain"/>
    <property type="match status" value="1"/>
</dbReference>
<dbReference type="CDD" id="cd00090">
    <property type="entry name" value="HTH_ARSR"/>
    <property type="match status" value="1"/>
</dbReference>
<keyword evidence="3" id="KW-0804">Transcription</keyword>
<evidence type="ECO:0000313" key="7">
    <source>
        <dbReference type="Proteomes" id="UP000550714"/>
    </source>
</evidence>
<dbReference type="Gene3D" id="1.10.287.160">
    <property type="entry name" value="HR1 repeat"/>
    <property type="match status" value="1"/>
</dbReference>
<dbReference type="Gene3D" id="1.10.10.10">
    <property type="entry name" value="Winged helix-like DNA-binding domain superfamily/Winged helix DNA-binding domain"/>
    <property type="match status" value="1"/>
</dbReference>
<dbReference type="PANTHER" id="PTHR38465:SF2">
    <property type="entry name" value="HTH-TYPE TRANSCRIPTIONAL REGULATOR MMPR5"/>
    <property type="match status" value="1"/>
</dbReference>
<name>A0A839RY29_9PSEU</name>
<evidence type="ECO:0000256" key="2">
    <source>
        <dbReference type="ARBA" id="ARBA00023125"/>
    </source>
</evidence>
<evidence type="ECO:0000256" key="4">
    <source>
        <dbReference type="SAM" id="MobiDB-lite"/>
    </source>
</evidence>
<accession>A0A839RY29</accession>
<dbReference type="Proteomes" id="UP000550714">
    <property type="component" value="Unassembled WGS sequence"/>
</dbReference>
<sequence length="201" mass="22057">MVDESIGQQDAHARDENTRDEVTEPGGTGARDETQPGGRDPGVRDPGVRDEEAVAKYVESLGLTLNNIGLPRMPARVFAALTTSDSGEMTAAEVAEALSVSPAAVSGAVKYLEQTGLIAKERAPGARRDHYRVFDDFWFASMLKRERMLEMWRDATREGVQAVGPDTPAGVRLSNMADFLDYLVVEIPKLFARWESMNADR</sequence>
<keyword evidence="2" id="KW-0238">DNA-binding</keyword>
<dbReference type="RefSeq" id="WP_343053654.1">
    <property type="nucleotide sequence ID" value="NZ_JACHWU010000001.1"/>
</dbReference>
<feature type="region of interest" description="Disordered" evidence="4">
    <location>
        <begin position="1"/>
        <end position="48"/>
    </location>
</feature>
<dbReference type="Pfam" id="PF12802">
    <property type="entry name" value="MarR_2"/>
    <property type="match status" value="1"/>
</dbReference>
<dbReference type="InterPro" id="IPR000835">
    <property type="entry name" value="HTH_MarR-typ"/>
</dbReference>
<dbReference type="InterPro" id="IPR052362">
    <property type="entry name" value="HTH-GbsR_regulator"/>
</dbReference>
<comment type="caution">
    <text evidence="6">The sequence shown here is derived from an EMBL/GenBank/DDBJ whole genome shotgun (WGS) entry which is preliminary data.</text>
</comment>
<evidence type="ECO:0000256" key="1">
    <source>
        <dbReference type="ARBA" id="ARBA00023015"/>
    </source>
</evidence>
<evidence type="ECO:0000259" key="5">
    <source>
        <dbReference type="Pfam" id="PF12802"/>
    </source>
</evidence>
<proteinExistence type="predicted"/>
<dbReference type="GO" id="GO:0003677">
    <property type="term" value="F:DNA binding"/>
    <property type="evidence" value="ECO:0007669"/>
    <property type="project" value="UniProtKB-KW"/>
</dbReference>
<dbReference type="InterPro" id="IPR036390">
    <property type="entry name" value="WH_DNA-bd_sf"/>
</dbReference>
<keyword evidence="7" id="KW-1185">Reference proteome</keyword>
<evidence type="ECO:0000313" key="6">
    <source>
        <dbReference type="EMBL" id="MBB3050062.1"/>
    </source>
</evidence>
<reference evidence="6 7" key="1">
    <citation type="submission" date="2020-08" db="EMBL/GenBank/DDBJ databases">
        <title>Genomic Encyclopedia of Type Strains, Phase III (KMG-III): the genomes of soil and plant-associated and newly described type strains.</title>
        <authorList>
            <person name="Whitman W."/>
        </authorList>
    </citation>
    <scope>NUCLEOTIDE SEQUENCE [LARGE SCALE GENOMIC DNA]</scope>
    <source>
        <strain evidence="6 7">CECT 8577</strain>
    </source>
</reference>
<gene>
    <name evidence="6" type="ORF">FHS23_001057</name>
</gene>
<dbReference type="EMBL" id="JACHWU010000001">
    <property type="protein sequence ID" value="MBB3050062.1"/>
    <property type="molecule type" value="Genomic_DNA"/>
</dbReference>
<evidence type="ECO:0000256" key="3">
    <source>
        <dbReference type="ARBA" id="ARBA00023163"/>
    </source>
</evidence>
<dbReference type="InterPro" id="IPR011991">
    <property type="entry name" value="ArsR-like_HTH"/>
</dbReference>
<feature type="domain" description="HTH marR-type" evidence="5">
    <location>
        <begin position="69"/>
        <end position="128"/>
    </location>
</feature>
<protein>
    <submittedName>
        <fullName evidence="6">Putative transcriptional regulator</fullName>
    </submittedName>
</protein>
<organism evidence="6 7">
    <name type="scientific">Prauserella isguenensis</name>
    <dbReference type="NCBI Taxonomy" id="1470180"/>
    <lineage>
        <taxon>Bacteria</taxon>
        <taxon>Bacillati</taxon>
        <taxon>Actinomycetota</taxon>
        <taxon>Actinomycetes</taxon>
        <taxon>Pseudonocardiales</taxon>
        <taxon>Pseudonocardiaceae</taxon>
        <taxon>Prauserella</taxon>
    </lineage>
</organism>
<dbReference type="AlphaFoldDB" id="A0A839RY29"/>
<dbReference type="PANTHER" id="PTHR38465">
    <property type="entry name" value="HTH-TYPE TRANSCRIPTIONAL REGULATOR MJ1563-RELATED"/>
    <property type="match status" value="1"/>
</dbReference>
<feature type="compositionally biased region" description="Basic and acidic residues" evidence="4">
    <location>
        <begin position="11"/>
        <end position="22"/>
    </location>
</feature>